<dbReference type="SMART" id="SM00393">
    <property type="entry name" value="R3H"/>
    <property type="match status" value="1"/>
</dbReference>
<dbReference type="InterPro" id="IPR039247">
    <property type="entry name" value="KhpB"/>
</dbReference>
<evidence type="ECO:0000313" key="4">
    <source>
        <dbReference type="Proteomes" id="UP000008366"/>
    </source>
</evidence>
<dbReference type="eggNOG" id="COG1847">
    <property type="taxonomic scope" value="Bacteria"/>
</dbReference>
<dbReference type="InterPro" id="IPR001374">
    <property type="entry name" value="R3H_dom"/>
</dbReference>
<dbReference type="Gene3D" id="3.30.300.20">
    <property type="match status" value="1"/>
</dbReference>
<dbReference type="InterPro" id="IPR015946">
    <property type="entry name" value="KH_dom-like_a/b"/>
</dbReference>
<proteinExistence type="predicted"/>
<comment type="caution">
    <text evidence="3">The sequence shown here is derived from an EMBL/GenBank/DDBJ whole genome shotgun (WGS) entry which is preliminary data.</text>
</comment>
<dbReference type="InterPro" id="IPR036867">
    <property type="entry name" value="R3H_dom_sf"/>
</dbReference>
<gene>
    <name evidence="3" type="ORF">KILIM_019_00700</name>
</gene>
<feature type="region of interest" description="Disordered" evidence="1">
    <location>
        <begin position="1"/>
        <end position="117"/>
    </location>
</feature>
<dbReference type="STRING" id="1184609.KILIM_019_00700"/>
<accession>K6WNN4</accession>
<dbReference type="RefSeq" id="WP_006591948.1">
    <property type="nucleotide sequence ID" value="NZ_BAHD01000019.1"/>
</dbReference>
<protein>
    <recommendedName>
        <fullName evidence="2">R3H domain-containing protein</fullName>
    </recommendedName>
</protein>
<feature type="compositionally biased region" description="Low complexity" evidence="1">
    <location>
        <begin position="8"/>
        <end position="24"/>
    </location>
</feature>
<keyword evidence="4" id="KW-1185">Reference proteome</keyword>
<feature type="domain" description="R3H" evidence="2">
    <location>
        <begin position="201"/>
        <end position="265"/>
    </location>
</feature>
<name>K6WNN4_9MICO</name>
<evidence type="ECO:0000259" key="2">
    <source>
        <dbReference type="PROSITE" id="PS51061"/>
    </source>
</evidence>
<dbReference type="PANTHER" id="PTHR35800">
    <property type="entry name" value="PROTEIN JAG"/>
    <property type="match status" value="1"/>
</dbReference>
<dbReference type="PROSITE" id="PS51061">
    <property type="entry name" value="R3H"/>
    <property type="match status" value="1"/>
</dbReference>
<dbReference type="PANTHER" id="PTHR35800:SF1">
    <property type="entry name" value="RNA-BINDING PROTEIN KHPB"/>
    <property type="match status" value="1"/>
</dbReference>
<dbReference type="GO" id="GO:0003723">
    <property type="term" value="F:RNA binding"/>
    <property type="evidence" value="ECO:0007669"/>
    <property type="project" value="InterPro"/>
</dbReference>
<evidence type="ECO:0000313" key="3">
    <source>
        <dbReference type="EMBL" id="GAB95416.1"/>
    </source>
</evidence>
<dbReference type="OrthoDB" id="9794483at2"/>
<dbReference type="Gene3D" id="3.30.1370.50">
    <property type="entry name" value="R3H-like domain"/>
    <property type="match status" value="1"/>
</dbReference>
<dbReference type="Pfam" id="PF01424">
    <property type="entry name" value="R3H"/>
    <property type="match status" value="1"/>
</dbReference>
<evidence type="ECO:0000256" key="1">
    <source>
        <dbReference type="SAM" id="MobiDB-lite"/>
    </source>
</evidence>
<dbReference type="AlphaFoldDB" id="K6WNN4"/>
<feature type="compositionally biased region" description="Acidic residues" evidence="1">
    <location>
        <begin position="52"/>
        <end position="88"/>
    </location>
</feature>
<dbReference type="SUPFAM" id="SSF82708">
    <property type="entry name" value="R3H domain"/>
    <property type="match status" value="1"/>
</dbReference>
<sequence>MNEHSEAAENGPAPSASSAPAEAAQVGEESSTVVSAAEVEDGLEAATSDATDSVDVDEESEDEDPEDEDEDEDSDDSEDDESDDEDDSAAGSGAGGSRGPSGRRAPSAERAAELEREGEVAADFLERLLDIADLDGDIDVDIDGDRASVAIVDSEEGRVPRRLVGPEGKVLEALQELTRMAVQAATGERSRLMLDVADHRAHRREEVLAVTRRAIEDVRASGEPAPLAPMSAFERKVAHDEVLAAGLISESEGTEPSRHVVVLPA</sequence>
<organism evidence="3 4">
    <name type="scientific">Kineosphaera limosa NBRC 100340</name>
    <dbReference type="NCBI Taxonomy" id="1184609"/>
    <lineage>
        <taxon>Bacteria</taxon>
        <taxon>Bacillati</taxon>
        <taxon>Actinomycetota</taxon>
        <taxon>Actinomycetes</taxon>
        <taxon>Micrococcales</taxon>
        <taxon>Dermatophilaceae</taxon>
        <taxon>Kineosphaera</taxon>
    </lineage>
</organism>
<dbReference type="EMBL" id="BAHD01000019">
    <property type="protein sequence ID" value="GAB95416.1"/>
    <property type="molecule type" value="Genomic_DNA"/>
</dbReference>
<feature type="compositionally biased region" description="Basic and acidic residues" evidence="1">
    <location>
        <begin position="106"/>
        <end position="117"/>
    </location>
</feature>
<reference evidence="3 4" key="1">
    <citation type="submission" date="2012-08" db="EMBL/GenBank/DDBJ databases">
        <title>Whole genome shotgun sequence of Kineosphaera limosa NBRC 100340.</title>
        <authorList>
            <person name="Yoshida I."/>
            <person name="Isaki S."/>
            <person name="Hosoyama A."/>
            <person name="Tsuchikane K."/>
            <person name="Katsumata H."/>
            <person name="Ando Y."/>
            <person name="Ohji S."/>
            <person name="Hamada M."/>
            <person name="Tamura T."/>
            <person name="Yamazoe A."/>
            <person name="Yamazaki S."/>
            <person name="Fujita N."/>
        </authorList>
    </citation>
    <scope>NUCLEOTIDE SEQUENCE [LARGE SCALE GENOMIC DNA]</scope>
    <source>
        <strain evidence="3 4">NBRC 100340</strain>
    </source>
</reference>
<dbReference type="Proteomes" id="UP000008366">
    <property type="component" value="Unassembled WGS sequence"/>
</dbReference>